<accession>A0ABW5SCB4</accession>
<gene>
    <name evidence="2" type="ORF">ACFSQ0_02305</name>
</gene>
<dbReference type="Proteomes" id="UP001597357">
    <property type="component" value="Unassembled WGS sequence"/>
</dbReference>
<comment type="caution">
    <text evidence="2">The sequence shown here is derived from an EMBL/GenBank/DDBJ whole genome shotgun (WGS) entry which is preliminary data.</text>
</comment>
<evidence type="ECO:0000313" key="2">
    <source>
        <dbReference type="EMBL" id="MFD2696812.1"/>
    </source>
</evidence>
<name>A0ABW5SCB4_9FLAO</name>
<proteinExistence type="predicted"/>
<keyword evidence="1" id="KW-0472">Membrane</keyword>
<dbReference type="EMBL" id="JBHULZ010000008">
    <property type="protein sequence ID" value="MFD2696812.1"/>
    <property type="molecule type" value="Genomic_DNA"/>
</dbReference>
<feature type="transmembrane region" description="Helical" evidence="1">
    <location>
        <begin position="5"/>
        <end position="22"/>
    </location>
</feature>
<keyword evidence="1" id="KW-1133">Transmembrane helix</keyword>
<reference evidence="3" key="1">
    <citation type="journal article" date="2019" name="Int. J. Syst. Evol. Microbiol.">
        <title>The Global Catalogue of Microorganisms (GCM) 10K type strain sequencing project: providing services to taxonomists for standard genome sequencing and annotation.</title>
        <authorList>
            <consortium name="The Broad Institute Genomics Platform"/>
            <consortium name="The Broad Institute Genome Sequencing Center for Infectious Disease"/>
            <person name="Wu L."/>
            <person name="Ma J."/>
        </authorList>
    </citation>
    <scope>NUCLEOTIDE SEQUENCE [LARGE SCALE GENOMIC DNA]</scope>
    <source>
        <strain evidence="3">KCTC 42255</strain>
    </source>
</reference>
<evidence type="ECO:0000256" key="1">
    <source>
        <dbReference type="SAM" id="Phobius"/>
    </source>
</evidence>
<evidence type="ECO:0000313" key="3">
    <source>
        <dbReference type="Proteomes" id="UP001597357"/>
    </source>
</evidence>
<dbReference type="RefSeq" id="WP_379043532.1">
    <property type="nucleotide sequence ID" value="NZ_JBHULZ010000008.1"/>
</dbReference>
<keyword evidence="3" id="KW-1185">Reference proteome</keyword>
<keyword evidence="1" id="KW-0812">Transmembrane</keyword>
<protein>
    <submittedName>
        <fullName evidence="2">Uncharacterized protein</fullName>
    </submittedName>
</protein>
<organism evidence="2 3">
    <name type="scientific">Mesonia sediminis</name>
    <dbReference type="NCBI Taxonomy" id="1703946"/>
    <lineage>
        <taxon>Bacteria</taxon>
        <taxon>Pseudomonadati</taxon>
        <taxon>Bacteroidota</taxon>
        <taxon>Flavobacteriia</taxon>
        <taxon>Flavobacteriales</taxon>
        <taxon>Flavobacteriaceae</taxon>
        <taxon>Mesonia</taxon>
    </lineage>
</organism>
<sequence length="52" mass="5717">MKKNLIHLLGGLSLSFFLYFAANLDLKTAVFIGLGSAVLYRISLKNKSNLDS</sequence>